<evidence type="ECO:0000313" key="2">
    <source>
        <dbReference type="Proteomes" id="UP000823674"/>
    </source>
</evidence>
<gene>
    <name evidence="1" type="primary">A08g500700.1_BraROA</name>
    <name evidence="1" type="ORF">IGI04_029473</name>
</gene>
<organism evidence="1 2">
    <name type="scientific">Brassica rapa subsp. trilocularis</name>
    <dbReference type="NCBI Taxonomy" id="1813537"/>
    <lineage>
        <taxon>Eukaryota</taxon>
        <taxon>Viridiplantae</taxon>
        <taxon>Streptophyta</taxon>
        <taxon>Embryophyta</taxon>
        <taxon>Tracheophyta</taxon>
        <taxon>Spermatophyta</taxon>
        <taxon>Magnoliopsida</taxon>
        <taxon>eudicotyledons</taxon>
        <taxon>Gunneridae</taxon>
        <taxon>Pentapetalae</taxon>
        <taxon>rosids</taxon>
        <taxon>malvids</taxon>
        <taxon>Brassicales</taxon>
        <taxon>Brassicaceae</taxon>
        <taxon>Brassiceae</taxon>
        <taxon>Brassica</taxon>
    </lineage>
</organism>
<proteinExistence type="predicted"/>
<protein>
    <submittedName>
        <fullName evidence="1">Uncharacterized protein</fullName>
    </submittedName>
</protein>
<evidence type="ECO:0000313" key="1">
    <source>
        <dbReference type="EMBL" id="KAG5387932.1"/>
    </source>
</evidence>
<dbReference type="EMBL" id="JADBGQ010000007">
    <property type="protein sequence ID" value="KAG5387932.1"/>
    <property type="molecule type" value="Genomic_DNA"/>
</dbReference>
<dbReference type="Proteomes" id="UP000823674">
    <property type="component" value="Chromosome A08"/>
</dbReference>
<comment type="caution">
    <text evidence="1">The sequence shown here is derived from an EMBL/GenBank/DDBJ whole genome shotgun (WGS) entry which is preliminary data.</text>
</comment>
<reference evidence="1 2" key="1">
    <citation type="submission" date="2021-03" db="EMBL/GenBank/DDBJ databases">
        <authorList>
            <person name="King G.J."/>
            <person name="Bancroft I."/>
            <person name="Baten A."/>
            <person name="Bloomfield J."/>
            <person name="Borpatragohain P."/>
            <person name="He Z."/>
            <person name="Irish N."/>
            <person name="Irwin J."/>
            <person name="Liu K."/>
            <person name="Mauleon R.P."/>
            <person name="Moore J."/>
            <person name="Morris R."/>
            <person name="Ostergaard L."/>
            <person name="Wang B."/>
            <person name="Wells R."/>
        </authorList>
    </citation>
    <scope>NUCLEOTIDE SEQUENCE [LARGE SCALE GENOMIC DNA]</scope>
    <source>
        <strain evidence="1">R-o-18</strain>
        <tissue evidence="1">Leaf</tissue>
    </source>
</reference>
<name>A0ABQ7LMZ0_BRACM</name>
<sequence length="551" mass="61940">MFRFEFFLSRVEVNTSCRLISCLEMFETRALGLGQDLGLLSVKVCAVTSRLSFFLLRFLPDSHRFKVRDMFSAYVTCMVRIEHLLRINWNALLSLCWTFLKIKRVIGLRLFKTAGVFVGANRRTGCKVFGGRVRTICLALSSNFNLLRRLAVIIFTIFGPDEAADERKLKLVAWASDLCRASTSDAFALTDDFTSLVSLRRFFGGRISVCLWRPIRIEDEILDASYFRKLSSEQLRGQSCSQDFAIGRGVSSGLVELAEGVFVIPLIASPCVARGPALIRTDRIVMRPLEIFPLVMDLGLPFGQLLLFVPIGDFFFFRHWFFERGALPSGSASGPSWMSVDILVGVVGDITRIQVNVFGFVILRVFCRERKTFRVPLLDGRLPAGVLTGRSFPRGSCSIEWGGEIEPLPADFGGSAGTDSLGPCRGEHLFKLLESRGVGLRVGRRYVRYRSVEIGAAASVKGSLHVIRVRQTAGTEIRTVDFRLNKETKKTLVSQRTRISVNYHTSSNQNTRITTIKIRNRKESKVDLIPNLRMNVTTRYKPGLESCRRDS</sequence>
<accession>A0ABQ7LMZ0</accession>
<keyword evidence="2" id="KW-1185">Reference proteome</keyword>